<dbReference type="Gene3D" id="3.30.70.330">
    <property type="match status" value="1"/>
</dbReference>
<dbReference type="GO" id="GO:0003723">
    <property type="term" value="F:RNA binding"/>
    <property type="evidence" value="ECO:0007669"/>
    <property type="project" value="UniProtKB-UniRule"/>
</dbReference>
<evidence type="ECO:0000256" key="3">
    <source>
        <dbReference type="ARBA" id="ARBA00023242"/>
    </source>
</evidence>
<dbReference type="InterPro" id="IPR000504">
    <property type="entry name" value="RRM_dom"/>
</dbReference>
<name>A0A0D2M5D9_9CHLO</name>
<evidence type="ECO:0000313" key="7">
    <source>
        <dbReference type="Proteomes" id="UP000054498"/>
    </source>
</evidence>
<keyword evidence="3" id="KW-0539">Nucleus</keyword>
<dbReference type="STRING" id="145388.A0A0D2M5D9"/>
<dbReference type="GO" id="GO:0006355">
    <property type="term" value="P:regulation of DNA-templated transcription"/>
    <property type="evidence" value="ECO:0007669"/>
    <property type="project" value="InterPro"/>
</dbReference>
<sequence>MAYNPETLSFDLPDTDQIYVSGLPSGAGERDLEEYFGSIGVIKTDKKTKGKKIYMYRDKATGALKGDATITYEDPFSASSAVQWFNGKEWKGEAPPHATCTPGLPPPVPRRRCGTLFGRL</sequence>
<dbReference type="Pfam" id="PF00076">
    <property type="entry name" value="RRM_1"/>
    <property type="match status" value="1"/>
</dbReference>
<comment type="subcellular location">
    <subcellularLocation>
        <location evidence="1">Nucleus</location>
    </subcellularLocation>
</comment>
<keyword evidence="2 4" id="KW-0694">RNA-binding</keyword>
<dbReference type="SMART" id="SM00360">
    <property type="entry name" value="RRM"/>
    <property type="match status" value="1"/>
</dbReference>
<reference evidence="6 7" key="1">
    <citation type="journal article" date="2013" name="BMC Genomics">
        <title>Reconstruction of the lipid metabolism for the microalga Monoraphidium neglectum from its genome sequence reveals characteristics suitable for biofuel production.</title>
        <authorList>
            <person name="Bogen C."/>
            <person name="Al-Dilaimi A."/>
            <person name="Albersmeier A."/>
            <person name="Wichmann J."/>
            <person name="Grundmann M."/>
            <person name="Rupp O."/>
            <person name="Lauersen K.J."/>
            <person name="Blifernez-Klassen O."/>
            <person name="Kalinowski J."/>
            <person name="Goesmann A."/>
            <person name="Mussgnug J.H."/>
            <person name="Kruse O."/>
        </authorList>
    </citation>
    <scope>NUCLEOTIDE SEQUENCE [LARGE SCALE GENOMIC DNA]</scope>
    <source>
        <strain evidence="6 7">SAG 48.87</strain>
    </source>
</reference>
<dbReference type="GO" id="GO:0005634">
    <property type="term" value="C:nucleus"/>
    <property type="evidence" value="ECO:0007669"/>
    <property type="project" value="UniProtKB-SubCell"/>
</dbReference>
<dbReference type="SUPFAM" id="SSF54928">
    <property type="entry name" value="RNA-binding domain, RBD"/>
    <property type="match status" value="1"/>
</dbReference>
<evidence type="ECO:0000256" key="2">
    <source>
        <dbReference type="ARBA" id="ARBA00022884"/>
    </source>
</evidence>
<feature type="domain" description="RRM" evidence="5">
    <location>
        <begin position="16"/>
        <end position="93"/>
    </location>
</feature>
<organism evidence="6 7">
    <name type="scientific">Monoraphidium neglectum</name>
    <dbReference type="NCBI Taxonomy" id="145388"/>
    <lineage>
        <taxon>Eukaryota</taxon>
        <taxon>Viridiplantae</taxon>
        <taxon>Chlorophyta</taxon>
        <taxon>core chlorophytes</taxon>
        <taxon>Chlorophyceae</taxon>
        <taxon>CS clade</taxon>
        <taxon>Sphaeropleales</taxon>
        <taxon>Selenastraceae</taxon>
        <taxon>Monoraphidium</taxon>
    </lineage>
</organism>
<evidence type="ECO:0000313" key="6">
    <source>
        <dbReference type="EMBL" id="KIY96481.1"/>
    </source>
</evidence>
<keyword evidence="7" id="KW-1185">Reference proteome</keyword>
<protein>
    <submittedName>
        <fullName evidence="6">RNA-binding protein EWS</fullName>
    </submittedName>
</protein>
<dbReference type="InterPro" id="IPR035979">
    <property type="entry name" value="RBD_domain_sf"/>
</dbReference>
<dbReference type="EMBL" id="KK102984">
    <property type="protein sequence ID" value="KIY96481.1"/>
    <property type="molecule type" value="Genomic_DNA"/>
</dbReference>
<dbReference type="PANTHER" id="PTHR23238">
    <property type="entry name" value="RNA BINDING PROTEIN"/>
    <property type="match status" value="1"/>
</dbReference>
<dbReference type="InterPro" id="IPR034870">
    <property type="entry name" value="TET_fam"/>
</dbReference>
<dbReference type="RefSeq" id="XP_013895501.1">
    <property type="nucleotide sequence ID" value="XM_014040047.1"/>
</dbReference>
<dbReference type="InterPro" id="IPR012677">
    <property type="entry name" value="Nucleotide-bd_a/b_plait_sf"/>
</dbReference>
<evidence type="ECO:0000259" key="5">
    <source>
        <dbReference type="PROSITE" id="PS50102"/>
    </source>
</evidence>
<dbReference type="OrthoDB" id="76445at2759"/>
<evidence type="ECO:0000256" key="4">
    <source>
        <dbReference type="PROSITE-ProRule" id="PRU00176"/>
    </source>
</evidence>
<gene>
    <name evidence="6" type="ORF">MNEG_11482</name>
</gene>
<evidence type="ECO:0000256" key="1">
    <source>
        <dbReference type="ARBA" id="ARBA00004123"/>
    </source>
</evidence>
<dbReference type="Proteomes" id="UP000054498">
    <property type="component" value="Unassembled WGS sequence"/>
</dbReference>
<accession>A0A0D2M5D9</accession>
<dbReference type="AlphaFoldDB" id="A0A0D2M5D9"/>
<dbReference type="PROSITE" id="PS50102">
    <property type="entry name" value="RRM"/>
    <property type="match status" value="1"/>
</dbReference>
<dbReference type="KEGG" id="mng:MNEG_11482"/>
<dbReference type="GeneID" id="25728749"/>
<proteinExistence type="predicted"/>